<feature type="compositionally biased region" description="Polar residues" evidence="1">
    <location>
        <begin position="607"/>
        <end position="635"/>
    </location>
</feature>
<dbReference type="GeneID" id="112693632"/>
<accession>A0A2S2QSU2</accession>
<dbReference type="EMBL" id="GGMS01011591">
    <property type="protein sequence ID" value="MBY80794.1"/>
    <property type="molecule type" value="Transcribed_RNA"/>
</dbReference>
<feature type="region of interest" description="Disordered" evidence="1">
    <location>
        <begin position="607"/>
        <end position="654"/>
    </location>
</feature>
<reference evidence="2" key="1">
    <citation type="submission" date="2018-04" db="EMBL/GenBank/DDBJ databases">
        <title>Transcriptome assembly of Sipha flava.</title>
        <authorList>
            <person name="Scully E.D."/>
            <person name="Geib S.M."/>
            <person name="Palmer N.A."/>
            <person name="Koch K."/>
            <person name="Bradshaw J."/>
            <person name="Heng-Moss T."/>
            <person name="Sarath G."/>
        </authorList>
    </citation>
    <scope>NUCLEOTIDE SEQUENCE</scope>
</reference>
<dbReference type="RefSeq" id="XP_025424573.1">
    <property type="nucleotide sequence ID" value="XM_025568788.1"/>
</dbReference>
<gene>
    <name evidence="4" type="primary">LOC112693632</name>
    <name evidence="2" type="ORF">g.3214</name>
</gene>
<reference evidence="4" key="2">
    <citation type="submission" date="2025-04" db="UniProtKB">
        <authorList>
            <consortium name="RefSeq"/>
        </authorList>
    </citation>
    <scope>IDENTIFICATION</scope>
    <source>
        <tissue evidence="4">Whole body</tissue>
    </source>
</reference>
<proteinExistence type="predicted"/>
<dbReference type="Proteomes" id="UP000694846">
    <property type="component" value="Unplaced"/>
</dbReference>
<sequence length="654" mass="75322">MSQNQVQQSTGNNGIDTKNCLRYIPHYYLPSLNTYLMNDISTSDEAIQCYSVPESFDLPVPYVAFSEIKSRLNTVSDLVNLKTRWKFEHDKLLKNCRKKMSSSTLTALKKSLEGECSYSKIPHVLFDLTKNLMENPDEYFDSDYNWYFKNIIEKFQINGKWYLAYAKGTNLNILDIISIEDKKLGVLMTSKDQFFKGPIFDIKSSNTNDLMIRQKTKLFVFWNNSDTKSLLNNNSIFENCDVPFADSDIINNNFCSIDVKHIIKLWKNEDCIQEKHFEVESDQSDSFVRLNYSQNQTDLIGIINREKFYFIDTRIDMSKPCSMYDPNNILEQCEELISLKNSILNSHSFYVTSSHSVLTLDDRMGFVHKSCHMLSNPPSLITSHCYENSLEPCEMLFLGNQTGENLVHLSYTSHQDDFLMCRHMASLIPKPLDTLHNVRYQGHCLDSTLFDRFSQCLIGTTALGDNNENLRLFSINSTGDLFVQTIKNNKPIDIIEFKNRVTIKPQIIQKLNYSLLFNMSKLWQIDLSDQHNENIQKNNAWRISKEKMTSYTDHLAPLILAPWDIDELSEWENEDENADAENDTSDCDYTTKVNYWFNKNDSLLGSSKPLESSMNKPSINFSSQATTSKPLSPSENDNDSSSGFSISMKSGENS</sequence>
<feature type="compositionally biased region" description="Low complexity" evidence="1">
    <location>
        <begin position="640"/>
        <end position="654"/>
    </location>
</feature>
<evidence type="ECO:0000313" key="4">
    <source>
        <dbReference type="RefSeq" id="XP_025424573.1"/>
    </source>
</evidence>
<protein>
    <submittedName>
        <fullName evidence="4">Uncharacterized protein LOC112693632</fullName>
    </submittedName>
</protein>
<dbReference type="OrthoDB" id="8195041at2759"/>
<name>A0A2S2QSU2_9HEMI</name>
<evidence type="ECO:0000256" key="1">
    <source>
        <dbReference type="SAM" id="MobiDB-lite"/>
    </source>
</evidence>
<keyword evidence="3" id="KW-1185">Reference proteome</keyword>
<evidence type="ECO:0000313" key="2">
    <source>
        <dbReference type="EMBL" id="MBY80794.1"/>
    </source>
</evidence>
<organism evidence="2">
    <name type="scientific">Sipha flava</name>
    <name type="common">yellow sugarcane aphid</name>
    <dbReference type="NCBI Taxonomy" id="143950"/>
    <lineage>
        <taxon>Eukaryota</taxon>
        <taxon>Metazoa</taxon>
        <taxon>Ecdysozoa</taxon>
        <taxon>Arthropoda</taxon>
        <taxon>Hexapoda</taxon>
        <taxon>Insecta</taxon>
        <taxon>Pterygota</taxon>
        <taxon>Neoptera</taxon>
        <taxon>Paraneoptera</taxon>
        <taxon>Hemiptera</taxon>
        <taxon>Sternorrhyncha</taxon>
        <taxon>Aphidomorpha</taxon>
        <taxon>Aphidoidea</taxon>
        <taxon>Aphididae</taxon>
        <taxon>Sipha</taxon>
    </lineage>
</organism>
<dbReference type="AlphaFoldDB" id="A0A2S2QSU2"/>
<evidence type="ECO:0000313" key="3">
    <source>
        <dbReference type="Proteomes" id="UP000694846"/>
    </source>
</evidence>